<keyword evidence="2" id="KW-1185">Reference proteome</keyword>
<reference evidence="1 2" key="1">
    <citation type="submission" date="2021-03" db="EMBL/GenBank/DDBJ databases">
        <title>Geobacter metallireducens gen. nov. sp. nov., a microorganism capable of coupling the complete oxidation of organic compounds to the reduction of iron and other metals.</title>
        <authorList>
            <person name="Li Y."/>
        </authorList>
    </citation>
    <scope>NUCLEOTIDE SEQUENCE [LARGE SCALE GENOMIC DNA]</scope>
    <source>
        <strain evidence="1 2">Jerry-YX</strain>
    </source>
</reference>
<dbReference type="RefSeq" id="WP_207163529.1">
    <property type="nucleotide sequence ID" value="NZ_CP071382.1"/>
</dbReference>
<evidence type="ECO:0000313" key="2">
    <source>
        <dbReference type="Proteomes" id="UP000663651"/>
    </source>
</evidence>
<evidence type="ECO:0008006" key="3">
    <source>
        <dbReference type="Google" id="ProtNLM"/>
    </source>
</evidence>
<gene>
    <name evidence="1" type="ORF">JZM60_00105</name>
</gene>
<accession>A0ABX7Q4C2</accession>
<protein>
    <recommendedName>
        <fullName evidence="3">Apea-like HEPN domain-containing protein</fullName>
    </recommendedName>
</protein>
<proteinExistence type="predicted"/>
<sequence length="391" mass="43515">MEIVIGTNKLSESNLFLRCLWAKLRECFGNCGWNYIPFKNGKENTILFGYASLDLEMPVRVSVKYKTKGSISSIYFDFDKDVDGKIFDSIRGCVDAAKRDFGSPRMRKMASAIKPFSPYTGAMSLQLGKYQGEHFQVEPGNDGVAKLILNVPSFDEVDAATVAKRIGNKLMHLMSVGTNYCFQLVKSESFNPIEVGSAIYQTDNDWIDSFSVKDGVILISESIANLMDNVVKDVESNQLLCLAASHYHHALRLQLESSSCYNIFEEMVSVLCISSLEVAAMLYGAEEKNCPSCGNKVYGLRRRVIDMASRHSPEGVVSFIDKYYAMRSKYLHTGMMLSDRSYSTMSVPTLDTNSSTGCLHQAPHPPVNIIELTSHLLRKTIVEVQSAGLES</sequence>
<evidence type="ECO:0000313" key="1">
    <source>
        <dbReference type="EMBL" id="QSV45738.1"/>
    </source>
</evidence>
<dbReference type="EMBL" id="CP071382">
    <property type="protein sequence ID" value="QSV45738.1"/>
    <property type="molecule type" value="Genomic_DNA"/>
</dbReference>
<name>A0ABX7Q4C2_9BACT</name>
<organism evidence="1 2">
    <name type="scientific">Geobacter benzoatilyticus</name>
    <dbReference type="NCBI Taxonomy" id="2815309"/>
    <lineage>
        <taxon>Bacteria</taxon>
        <taxon>Pseudomonadati</taxon>
        <taxon>Thermodesulfobacteriota</taxon>
        <taxon>Desulfuromonadia</taxon>
        <taxon>Geobacterales</taxon>
        <taxon>Geobacteraceae</taxon>
        <taxon>Geobacter</taxon>
    </lineage>
</organism>
<dbReference type="Proteomes" id="UP000663651">
    <property type="component" value="Chromosome"/>
</dbReference>